<evidence type="ECO:0000313" key="2">
    <source>
        <dbReference type="EMBL" id="ANY85495.1"/>
    </source>
</evidence>
<organism evidence="2">
    <name type="scientific">Microvirga ossetica</name>
    <dbReference type="NCBI Taxonomy" id="1882682"/>
    <lineage>
        <taxon>Bacteria</taxon>
        <taxon>Pseudomonadati</taxon>
        <taxon>Pseudomonadota</taxon>
        <taxon>Alphaproteobacteria</taxon>
        <taxon>Hyphomicrobiales</taxon>
        <taxon>Methylobacteriaceae</taxon>
        <taxon>Microvirga</taxon>
    </lineage>
</organism>
<keyword evidence="2" id="KW-0614">Plasmid</keyword>
<accession>A0A1B2EZS5</accession>
<evidence type="ECO:0000259" key="1">
    <source>
        <dbReference type="Pfam" id="PF04917"/>
    </source>
</evidence>
<proteinExistence type="predicted"/>
<gene>
    <name evidence="2" type="ORF">BB934_45585</name>
</gene>
<dbReference type="EMBL" id="CP016621">
    <property type="protein sequence ID" value="ANY85495.1"/>
    <property type="molecule type" value="Genomic_DNA"/>
</dbReference>
<geneLocation type="plasmid" evidence="2">
    <name>unnamed5</name>
</geneLocation>
<dbReference type="OrthoDB" id="7220054at2"/>
<dbReference type="InterPro" id="IPR007001">
    <property type="entry name" value="Shufflon_N"/>
</dbReference>
<feature type="domain" description="Bacterial shufflon protein N-terminal" evidence="1">
    <location>
        <begin position="51"/>
        <end position="302"/>
    </location>
</feature>
<sequence>MISMKSIKEHSIRRQRGLSLIETAAVLGVASALLAHFATVQGDSAETMKAKAMAERLIEVQYGAASYIRANNATLLANLTTSPTVIPATGTGTFVGGLKSLQGAGVLPPSFVDKNGYNQGHVLIVRKVSSPSGDKIEGIVTTAQPMGGGWSSTGTMNDRVLAKAAQFVGASGGYVPAKPLNSDDAGHIVGMGGGWRSKAADWGTSGAAPRAGVSLVATLAYMEGTAMADYLYRTDIGVPEANRMHTQIDMNNNNIKDAKDVTAKGTISADGNIASKKDVTAGGNVTADGYLATDQSVYATQNVQAGGNVSSGATVSGINIWASQSIEGHDVTARGNMTANGTVTAGWGVTTNNGNINAANGQLTSRHGVTTQGGVWAEGNIYTNANIQGASVTTYDVQTQTLTAGGRITADELRLASDAVAGQSCSPRGLVQSDNKGNLLTCMGGKWTMPSGFTGKYKDLGIIGGNYTDVNDTGSTIIVTAFNGGYPGFNVCHLEGKVQGITRAMDADANNSLWKQCAITFPVGPGQSWQVYSAFGNIDLSYYY</sequence>
<dbReference type="RefSeq" id="WP_099516267.1">
    <property type="nucleotide sequence ID" value="NZ_CP016621.1"/>
</dbReference>
<reference evidence="2" key="1">
    <citation type="submission" date="2016-07" db="EMBL/GenBank/DDBJ databases">
        <title>Microvirga ossetica sp. nov. a new species of rhizobia isolated from root nodules of the legume species Vicia alpestris Steven originated from North Ossetia region in the Caucasus.</title>
        <authorList>
            <person name="Safronova V.I."/>
            <person name="Kuznetsova I.G."/>
            <person name="Sazanova A.L."/>
            <person name="Belimov A."/>
            <person name="Andronov E."/>
            <person name="Osledkin Y.S."/>
            <person name="Onishchuk O.P."/>
            <person name="Kurchak O.N."/>
            <person name="Shaposhnikov A.I."/>
            <person name="Willems A."/>
            <person name="Tikhonovich I.A."/>
        </authorList>
    </citation>
    <scope>NUCLEOTIDE SEQUENCE [LARGE SCALE GENOMIC DNA]</scope>
    <source>
        <strain evidence="2">V5/3M</strain>
        <plasmid evidence="2">unnamed5</plasmid>
    </source>
</reference>
<dbReference type="KEGG" id="moc:BB934_45585"/>
<dbReference type="Pfam" id="PF04917">
    <property type="entry name" value="Shufflon_N"/>
    <property type="match status" value="1"/>
</dbReference>
<dbReference type="AlphaFoldDB" id="A0A1B2EZS5"/>
<name>A0A1B2EZS5_9HYPH</name>
<protein>
    <recommendedName>
        <fullName evidence="1">Bacterial shufflon protein N-terminal domain-containing protein</fullName>
    </recommendedName>
</protein>